<dbReference type="GO" id="GO:0008270">
    <property type="term" value="F:zinc ion binding"/>
    <property type="evidence" value="ECO:0007669"/>
    <property type="project" value="UniProtKB-KW"/>
</dbReference>
<organism evidence="6 7">
    <name type="scientific">Kalanchoe fedtschenkoi</name>
    <name type="common">Lavender scallops</name>
    <name type="synonym">South American air plant</name>
    <dbReference type="NCBI Taxonomy" id="63787"/>
    <lineage>
        <taxon>Eukaryota</taxon>
        <taxon>Viridiplantae</taxon>
        <taxon>Streptophyta</taxon>
        <taxon>Embryophyta</taxon>
        <taxon>Tracheophyta</taxon>
        <taxon>Spermatophyta</taxon>
        <taxon>Magnoliopsida</taxon>
        <taxon>eudicotyledons</taxon>
        <taxon>Gunneridae</taxon>
        <taxon>Pentapetalae</taxon>
        <taxon>Saxifragales</taxon>
        <taxon>Crassulaceae</taxon>
        <taxon>Kalanchoe</taxon>
    </lineage>
</organism>
<dbReference type="PROSITE" id="PS50966">
    <property type="entry name" value="ZF_SWIM"/>
    <property type="match status" value="1"/>
</dbReference>
<reference evidence="6" key="1">
    <citation type="submission" date="2021-01" db="UniProtKB">
        <authorList>
            <consortium name="EnsemblPlants"/>
        </authorList>
    </citation>
    <scope>IDENTIFICATION</scope>
</reference>
<evidence type="ECO:0000256" key="2">
    <source>
        <dbReference type="ARBA" id="ARBA00022771"/>
    </source>
</evidence>
<keyword evidence="7" id="KW-1185">Reference proteome</keyword>
<dbReference type="SMART" id="SM00575">
    <property type="entry name" value="ZnF_PMZ"/>
    <property type="match status" value="1"/>
</dbReference>
<sequence length="596" mass="69590">MDLTPDGSLRSIFWADGRSRSAYAQFGDVLVFDVTYRTNHFKLPFAPLVGVNHHRQSILFGAALLEDETEETFVWLFEQFLKCMFDKPPRTIITDQDGAMLKAIRRIFPDTHHRFCAWHINKHVIEHLHSFCVRFDDFRETYTKWHKRNTIEEFELDWESIKKKYSVAKGSWLDNMYNLRYYWVKVYLKDCFTAGMTTTGRSESMNSYFDGFVNSNTMLNDFVMQYDKAVEARRKKEEEEDFHTIESHAVPLTNYLVEAQAAQLYTRNVFEIFKLEWKKSFDCIHKKSKKESNFTEYLIGKHGLDVKYWRIVTYEPHGNLSIKCTCCKFEMEGILCKHILYIVRKKNLEVIPNRYFLPRWSISARYNNRLVRSSFSSNGRSETVATSLTLWSIQRKFIMALETGRKSPTNLQLLESLLDNYVDNVGNKKVIDNVHEDDTARRNSNIPLVFANDQCQMTVRDPVGFAKNKGRPPLSKRFESGLEIAEKKKRQKTCRTCQKKDATMLFVSPISLIFGVFSTTKVSDLLDFLARVNPNYCLRCLIENIPQRRTIGLYLPLAMISSTSSTTKLRVSPVSCSERQIGNREIQLPFQHLLPC</sequence>
<dbReference type="Gramene" id="Kaladp0062s0110.1.v1.1">
    <property type="protein sequence ID" value="Kaladp0062s0110.1.v1.1"/>
    <property type="gene ID" value="Kaladp0062s0110.v1.1"/>
</dbReference>
<keyword evidence="3" id="KW-0862">Zinc</keyword>
<dbReference type="InterPro" id="IPR018289">
    <property type="entry name" value="MULE_transposase_dom"/>
</dbReference>
<dbReference type="InterPro" id="IPR006564">
    <property type="entry name" value="Znf_PMZ"/>
</dbReference>
<feature type="domain" description="SWIM-type" evidence="5">
    <location>
        <begin position="309"/>
        <end position="347"/>
    </location>
</feature>
<proteinExistence type="predicted"/>
<name>A0A7N0UFW3_KALFE</name>
<evidence type="ECO:0000259" key="5">
    <source>
        <dbReference type="PROSITE" id="PS50966"/>
    </source>
</evidence>
<dbReference type="InterPro" id="IPR007527">
    <property type="entry name" value="Znf_SWIM"/>
</dbReference>
<evidence type="ECO:0000256" key="1">
    <source>
        <dbReference type="ARBA" id="ARBA00022723"/>
    </source>
</evidence>
<evidence type="ECO:0000256" key="3">
    <source>
        <dbReference type="ARBA" id="ARBA00022833"/>
    </source>
</evidence>
<keyword evidence="2 4" id="KW-0863">Zinc-finger</keyword>
<dbReference type="EnsemblPlants" id="Kaladp0062s0110.1.v1.1">
    <property type="protein sequence ID" value="Kaladp0062s0110.1.v1.1"/>
    <property type="gene ID" value="Kaladp0062s0110.v1.1"/>
</dbReference>
<dbReference type="PANTHER" id="PTHR47718:SF7">
    <property type="entry name" value="PROTEIN FAR1-RELATED SEQUENCE"/>
    <property type="match status" value="1"/>
</dbReference>
<evidence type="ECO:0000256" key="4">
    <source>
        <dbReference type="PROSITE-ProRule" id="PRU00325"/>
    </source>
</evidence>
<dbReference type="Pfam" id="PF10551">
    <property type="entry name" value="MULE"/>
    <property type="match status" value="1"/>
</dbReference>
<dbReference type="AlphaFoldDB" id="A0A7N0UFW3"/>
<dbReference type="PANTHER" id="PTHR47718">
    <property type="entry name" value="OS01G0519700 PROTEIN"/>
    <property type="match status" value="1"/>
</dbReference>
<dbReference type="Pfam" id="PF04434">
    <property type="entry name" value="SWIM"/>
    <property type="match status" value="1"/>
</dbReference>
<accession>A0A7N0UFW3</accession>
<keyword evidence="1" id="KW-0479">Metal-binding</keyword>
<evidence type="ECO:0000313" key="7">
    <source>
        <dbReference type="Proteomes" id="UP000594263"/>
    </source>
</evidence>
<evidence type="ECO:0000313" key="6">
    <source>
        <dbReference type="EnsemblPlants" id="Kaladp0062s0110.1.v1.1"/>
    </source>
</evidence>
<protein>
    <recommendedName>
        <fullName evidence="5">SWIM-type domain-containing protein</fullName>
    </recommendedName>
</protein>
<dbReference type="Proteomes" id="UP000594263">
    <property type="component" value="Unplaced"/>
</dbReference>